<evidence type="ECO:0000313" key="4">
    <source>
        <dbReference type="WBParaSite" id="OFLC_0000979401-mRNA-1"/>
    </source>
</evidence>
<keyword evidence="3" id="KW-1185">Reference proteome</keyword>
<dbReference type="Proteomes" id="UP000267606">
    <property type="component" value="Unassembled WGS sequence"/>
</dbReference>
<feature type="compositionally biased region" description="Basic and acidic residues" evidence="1">
    <location>
        <begin position="1"/>
        <end position="10"/>
    </location>
</feature>
<feature type="compositionally biased region" description="Polar residues" evidence="1">
    <location>
        <begin position="65"/>
        <end position="75"/>
    </location>
</feature>
<feature type="compositionally biased region" description="Basic residues" evidence="1">
    <location>
        <begin position="76"/>
        <end position="88"/>
    </location>
</feature>
<organism evidence="4">
    <name type="scientific">Onchocerca flexuosa</name>
    <dbReference type="NCBI Taxonomy" id="387005"/>
    <lineage>
        <taxon>Eukaryota</taxon>
        <taxon>Metazoa</taxon>
        <taxon>Ecdysozoa</taxon>
        <taxon>Nematoda</taxon>
        <taxon>Chromadorea</taxon>
        <taxon>Rhabditida</taxon>
        <taxon>Spirurina</taxon>
        <taxon>Spiruromorpha</taxon>
        <taxon>Filarioidea</taxon>
        <taxon>Onchocercidae</taxon>
        <taxon>Onchocerca</taxon>
    </lineage>
</organism>
<gene>
    <name evidence="2" type="ORF">OFLC_LOCUS9795</name>
</gene>
<evidence type="ECO:0000256" key="1">
    <source>
        <dbReference type="SAM" id="MobiDB-lite"/>
    </source>
</evidence>
<feature type="region of interest" description="Disordered" evidence="1">
    <location>
        <begin position="1"/>
        <end position="88"/>
    </location>
</feature>
<evidence type="ECO:0000313" key="3">
    <source>
        <dbReference type="Proteomes" id="UP000267606"/>
    </source>
</evidence>
<dbReference type="AlphaFoldDB" id="A0A183HQN3"/>
<accession>A0A183HQN3</accession>
<dbReference type="WBParaSite" id="OFLC_0000979401-mRNA-1">
    <property type="protein sequence ID" value="OFLC_0000979401-mRNA-1"/>
    <property type="gene ID" value="OFLC_0000979401"/>
</dbReference>
<sequence length="184" mass="20336">SANTNEHVHSSDISPATKPVLKSRAKPESISASDDQGSSSNDAARGSSAKRSVTFRDGLHPGCGSNETETSTAGSKSKKHDSKRPHKSWRLQQLHVTEECVCLLPNVDIASSNIDEASATDSRFRSTENKCLYLRNSDGTITECDNILEQITSLKNFEPVEVMIFRNFSCKIKLCKCEFFFINF</sequence>
<reference evidence="2 3" key="2">
    <citation type="submission" date="2018-11" db="EMBL/GenBank/DDBJ databases">
        <authorList>
            <consortium name="Pathogen Informatics"/>
        </authorList>
    </citation>
    <scope>NUCLEOTIDE SEQUENCE [LARGE SCALE GENOMIC DNA]</scope>
</reference>
<dbReference type="EMBL" id="UZAJ01012393">
    <property type="protein sequence ID" value="VDO63335.1"/>
    <property type="molecule type" value="Genomic_DNA"/>
</dbReference>
<dbReference type="STRING" id="387005.A0A183HQN3"/>
<feature type="compositionally biased region" description="Low complexity" evidence="1">
    <location>
        <begin position="29"/>
        <end position="44"/>
    </location>
</feature>
<reference evidence="4" key="1">
    <citation type="submission" date="2016-06" db="UniProtKB">
        <authorList>
            <consortium name="WormBaseParasite"/>
        </authorList>
    </citation>
    <scope>IDENTIFICATION</scope>
</reference>
<proteinExistence type="predicted"/>
<evidence type="ECO:0000313" key="2">
    <source>
        <dbReference type="EMBL" id="VDO63335.1"/>
    </source>
</evidence>
<protein>
    <submittedName>
        <fullName evidence="4">Doublecortin domain-containing protein</fullName>
    </submittedName>
</protein>
<name>A0A183HQN3_9BILA</name>